<evidence type="ECO:0000313" key="5">
    <source>
        <dbReference type="Proteomes" id="UP000294613"/>
    </source>
</evidence>
<dbReference type="RefSeq" id="WP_116441360.1">
    <property type="nucleotide sequence ID" value="NZ_BHEO01000002.1"/>
</dbReference>
<evidence type="ECO:0000313" key="6">
    <source>
        <dbReference type="Proteomes" id="UP000702954"/>
    </source>
</evidence>
<comment type="caution">
    <text evidence="4">The sequence shown here is derived from an EMBL/GenBank/DDBJ whole genome shotgun (WGS) entry which is preliminary data.</text>
</comment>
<reference evidence="4 5" key="2">
    <citation type="submission" date="2019-03" db="EMBL/GenBank/DDBJ databases">
        <title>Genomic Encyclopedia of Type Strains, Phase IV (KMG-IV): sequencing the most valuable type-strain genomes for metagenomic binning, comparative biology and taxonomic classification.</title>
        <authorList>
            <person name="Goeker M."/>
        </authorList>
    </citation>
    <scope>NUCLEOTIDE SEQUENCE [LARGE SCALE GENOMIC DNA]</scope>
    <source>
        <strain evidence="4 5">DSM 103426</strain>
    </source>
</reference>
<dbReference type="GO" id="GO:0016791">
    <property type="term" value="F:phosphatase activity"/>
    <property type="evidence" value="ECO:0007669"/>
    <property type="project" value="TreeGrafter"/>
</dbReference>
<dbReference type="InterPro" id="IPR050275">
    <property type="entry name" value="PGM_Phosphatase"/>
</dbReference>
<dbReference type="PANTHER" id="PTHR48100">
    <property type="entry name" value="BROAD-SPECIFICITY PHOSPHATASE YOR283W-RELATED"/>
    <property type="match status" value="1"/>
</dbReference>
<accession>A0A4R3JSK0</accession>
<evidence type="ECO:0000256" key="1">
    <source>
        <dbReference type="PIRSR" id="PIRSR613078-1"/>
    </source>
</evidence>
<reference evidence="3 6" key="1">
    <citation type="journal article" date="2018" name="Int. J. Syst. Evol. Microbiol.">
        <title>Draft Genome Sequence of Faecalimonas umbilicata JCM 30896T, an Acetate-Producing Bacterium Isolated from Human Feces.</title>
        <authorList>
            <person name="Sakamoto M."/>
            <person name="Ikeyama N."/>
            <person name="Yuki M."/>
            <person name="Ohkuma M."/>
        </authorList>
    </citation>
    <scope>NUCLEOTIDE SEQUENCE [LARGE SCALE GENOMIC DNA]</scope>
    <source>
        <strain evidence="3 6">EGH7</strain>
    </source>
</reference>
<dbReference type="SMART" id="SM00855">
    <property type="entry name" value="PGAM"/>
    <property type="match status" value="1"/>
</dbReference>
<feature type="active site" description="Proton donor/acceptor" evidence="1">
    <location>
        <position position="87"/>
    </location>
</feature>
<dbReference type="EMBL" id="SLZV01000008">
    <property type="protein sequence ID" value="TCS68448.1"/>
    <property type="molecule type" value="Genomic_DNA"/>
</dbReference>
<dbReference type="SUPFAM" id="SSF53254">
    <property type="entry name" value="Phosphoglycerate mutase-like"/>
    <property type="match status" value="1"/>
</dbReference>
<dbReference type="Proteomes" id="UP000702954">
    <property type="component" value="Unassembled WGS sequence"/>
</dbReference>
<feature type="binding site" evidence="2">
    <location>
        <begin position="19"/>
        <end position="26"/>
    </location>
    <ligand>
        <name>substrate</name>
    </ligand>
</feature>
<evidence type="ECO:0000256" key="2">
    <source>
        <dbReference type="PIRSR" id="PIRSR613078-2"/>
    </source>
</evidence>
<gene>
    <name evidence="4" type="ORF">EDD74_10823</name>
    <name evidence="3" type="ORF">FAEUMB_10500</name>
</gene>
<proteinExistence type="predicted"/>
<dbReference type="InterPro" id="IPR029033">
    <property type="entry name" value="His_PPase_superfam"/>
</dbReference>
<feature type="active site" description="Tele-phosphohistidine intermediate" evidence="1">
    <location>
        <position position="20"/>
    </location>
</feature>
<name>A0A4R3JSK0_9FIRM</name>
<feature type="binding site" evidence="2">
    <location>
        <position position="65"/>
    </location>
    <ligand>
        <name>substrate</name>
    </ligand>
</feature>
<evidence type="ECO:0000313" key="3">
    <source>
        <dbReference type="EMBL" id="GBU04509.1"/>
    </source>
</evidence>
<dbReference type="Gene3D" id="3.40.50.1240">
    <property type="entry name" value="Phosphoglycerate mutase-like"/>
    <property type="match status" value="1"/>
</dbReference>
<dbReference type="EMBL" id="BHEO01000002">
    <property type="protein sequence ID" value="GBU04509.1"/>
    <property type="molecule type" value="Genomic_DNA"/>
</dbReference>
<dbReference type="Pfam" id="PF00300">
    <property type="entry name" value="His_Phos_1"/>
    <property type="match status" value="1"/>
</dbReference>
<keyword evidence="6" id="KW-1185">Reference proteome</keyword>
<dbReference type="Proteomes" id="UP000294613">
    <property type="component" value="Unassembled WGS sequence"/>
</dbReference>
<dbReference type="InterPro" id="IPR013078">
    <property type="entry name" value="His_Pase_superF_clade-1"/>
</dbReference>
<evidence type="ECO:0000313" key="4">
    <source>
        <dbReference type="EMBL" id="TCS68448.1"/>
    </source>
</evidence>
<sequence length="215" mass="24971">MKERNLEQKKIPMRIDLVRHGMTRGNEERRYIGITDEPLSERGRKLAEQCMYEMPEIVFSSPLKRCVETAEILYPDQDIYIIEELRECDFGIFEGKNAEELSKTEAYQRWIDSNATIPFPGGESREGFRSRCLLGWKKVISVCQEQQKKSAAVVTHGGVIMNLMETVTAFEKSFYEWHVKNLCGYSIYIEKELEKNGKLDLTCGTDRFSYGSLPW</sequence>
<dbReference type="CDD" id="cd07067">
    <property type="entry name" value="HP_PGM_like"/>
    <property type="match status" value="1"/>
</dbReference>
<dbReference type="AlphaFoldDB" id="A0A4R3JSK0"/>
<organism evidence="4 5">
    <name type="scientific">Faecalimonas umbilicata</name>
    <dbReference type="NCBI Taxonomy" id="1912855"/>
    <lineage>
        <taxon>Bacteria</taxon>
        <taxon>Bacillati</taxon>
        <taxon>Bacillota</taxon>
        <taxon>Clostridia</taxon>
        <taxon>Lachnospirales</taxon>
        <taxon>Lachnospiraceae</taxon>
        <taxon>Faecalimonas</taxon>
    </lineage>
</organism>
<protein>
    <submittedName>
        <fullName evidence="4">Alpha-ribazole phosphatase</fullName>
    </submittedName>
</protein>